<protein>
    <submittedName>
        <fullName evidence="1">Uncharacterized protein</fullName>
    </submittedName>
</protein>
<name>A0A3B0WK14_9ZZZZ</name>
<accession>A0A3B0WK14</accession>
<organism evidence="1">
    <name type="scientific">hydrothermal vent metagenome</name>
    <dbReference type="NCBI Taxonomy" id="652676"/>
    <lineage>
        <taxon>unclassified sequences</taxon>
        <taxon>metagenomes</taxon>
        <taxon>ecological metagenomes</taxon>
    </lineage>
</organism>
<sequence length="528" mass="55526">MYQVKIEMKNILVKLCIIFAVLAVMPASASIGKIIYGFGSNYAYDADGNRRDLKKGSKINEGDTLVTGRGRMHVRLIDGGFISVYPDSEYKIEKFKFSGRVASTTKEKTGNKNKTVKAVSESKEDRGFFSLLKGAARQVTGLLGRTYNENFKLKTPVATIGIRGTGFFARLCQADCFDADGNPMQDGMYVKNNIGVITMTTNVGDVALAQGQSAFAASSEDVPQQVIQPPIAYYIATPDLELFDFDEKVTDTRNGAGLLAADLPTNPQVDPPVAPPAVAVRHMAYISSTSLFTSEPLYGLDTLDTDVNSDIVQVGDAIEGFNTEVLVDTVLDPVIFDSGTATLAESGKNETYGVLWNRWSGGYSLTQAGNPVTSLDGNLHMIGSADLTAVLPVTGRISYSGTGGTSPTFTGEQGVQVGTQAVTAEIDYGTMEMVTLNITATFADASVNAGLSSPSGNTILGSDMNTYAVSGGCTGAGCGGNGGFLAGEASVNIVGNNAEAIYGTYNLTSSGNNNAVSGSYLAIDVTKQ</sequence>
<gene>
    <name evidence="1" type="ORF">MNBD_GAMMA06-1135</name>
</gene>
<reference evidence="1" key="1">
    <citation type="submission" date="2018-06" db="EMBL/GenBank/DDBJ databases">
        <authorList>
            <person name="Zhirakovskaya E."/>
        </authorList>
    </citation>
    <scope>NUCLEOTIDE SEQUENCE</scope>
</reference>
<evidence type="ECO:0000313" key="1">
    <source>
        <dbReference type="EMBL" id="VAW52850.1"/>
    </source>
</evidence>
<dbReference type="EMBL" id="UOFD01000052">
    <property type="protein sequence ID" value="VAW52850.1"/>
    <property type="molecule type" value="Genomic_DNA"/>
</dbReference>
<proteinExistence type="predicted"/>
<dbReference type="AlphaFoldDB" id="A0A3B0WK14"/>